<organism evidence="1">
    <name type="scientific">viral metagenome</name>
    <dbReference type="NCBI Taxonomy" id="1070528"/>
    <lineage>
        <taxon>unclassified sequences</taxon>
        <taxon>metagenomes</taxon>
        <taxon>organismal metagenomes</taxon>
    </lineage>
</organism>
<dbReference type="EMBL" id="MN739094">
    <property type="protein sequence ID" value="QHS88245.1"/>
    <property type="molecule type" value="Genomic_DNA"/>
</dbReference>
<proteinExistence type="predicted"/>
<dbReference type="AlphaFoldDB" id="A0A6C0B7L9"/>
<protein>
    <submittedName>
        <fullName evidence="1">Uncharacterized protein</fullName>
    </submittedName>
</protein>
<sequence>MTDIQLKNIITNNIDSYIFSMEFNFDTGFNSVLLHNPN</sequence>
<name>A0A6C0B7L9_9ZZZZ</name>
<evidence type="ECO:0000313" key="1">
    <source>
        <dbReference type="EMBL" id="QHS88245.1"/>
    </source>
</evidence>
<reference evidence="1" key="1">
    <citation type="journal article" date="2020" name="Nature">
        <title>Giant virus diversity and host interactions through global metagenomics.</title>
        <authorList>
            <person name="Schulz F."/>
            <person name="Roux S."/>
            <person name="Paez-Espino D."/>
            <person name="Jungbluth S."/>
            <person name="Walsh D.A."/>
            <person name="Denef V.J."/>
            <person name="McMahon K.D."/>
            <person name="Konstantinidis K.T."/>
            <person name="Eloe-Fadrosh E.A."/>
            <person name="Kyrpides N.C."/>
            <person name="Woyke T."/>
        </authorList>
    </citation>
    <scope>NUCLEOTIDE SEQUENCE</scope>
    <source>
        <strain evidence="1">GVMAG-M-3300010158-55</strain>
    </source>
</reference>
<accession>A0A6C0B7L9</accession>